<proteinExistence type="predicted"/>
<feature type="signal peptide" evidence="1">
    <location>
        <begin position="1"/>
        <end position="19"/>
    </location>
</feature>
<reference evidence="2 3" key="1">
    <citation type="submission" date="2019-09" db="EMBL/GenBank/DDBJ databases">
        <title>Whole-genome sequence of the purple sulfur bacterium Thiohalocapsa marina DSM 19078.</title>
        <authorList>
            <person name="Kyndt J.A."/>
            <person name="Meyer T.E."/>
        </authorList>
    </citation>
    <scope>NUCLEOTIDE SEQUENCE [LARGE SCALE GENOMIC DNA]</scope>
    <source>
        <strain evidence="2 3">DSM 19078</strain>
    </source>
</reference>
<evidence type="ECO:0000313" key="2">
    <source>
        <dbReference type="EMBL" id="KAA6185328.1"/>
    </source>
</evidence>
<gene>
    <name evidence="2" type="ORF">F2Q65_09525</name>
</gene>
<feature type="chain" id="PRO_5024357324" description="DUF4426 domain-containing protein" evidence="1">
    <location>
        <begin position="20"/>
        <end position="132"/>
    </location>
</feature>
<evidence type="ECO:0008006" key="4">
    <source>
        <dbReference type="Google" id="ProtNLM"/>
    </source>
</evidence>
<dbReference type="Proteomes" id="UP000322981">
    <property type="component" value="Unassembled WGS sequence"/>
</dbReference>
<dbReference type="EMBL" id="VWXX01000011">
    <property type="protein sequence ID" value="KAA6185328.1"/>
    <property type="molecule type" value="Genomic_DNA"/>
</dbReference>
<sequence>MVATLLLALGLGPAITGCASGPTATPDAGLHIERISSSGFTITQTQVRSEDGTVSVRGEVARRIPQRGPIPGAVHISVLGPDGALLAETDAMPMRRNRQATAAHFYARLMLEPPAGGSIRIEHRLSGLPSFG</sequence>
<accession>A0A5M8FKA3</accession>
<evidence type="ECO:0000313" key="3">
    <source>
        <dbReference type="Proteomes" id="UP000322981"/>
    </source>
</evidence>
<dbReference type="RefSeq" id="WP_150092765.1">
    <property type="nucleotide sequence ID" value="NZ_JBFUOH010000136.1"/>
</dbReference>
<keyword evidence="3" id="KW-1185">Reference proteome</keyword>
<evidence type="ECO:0000256" key="1">
    <source>
        <dbReference type="SAM" id="SignalP"/>
    </source>
</evidence>
<dbReference type="OrthoDB" id="5772758at2"/>
<dbReference type="AlphaFoldDB" id="A0A5M8FKA3"/>
<keyword evidence="1" id="KW-0732">Signal</keyword>
<comment type="caution">
    <text evidence="2">The sequence shown here is derived from an EMBL/GenBank/DDBJ whole genome shotgun (WGS) entry which is preliminary data.</text>
</comment>
<protein>
    <recommendedName>
        <fullName evidence="4">DUF4426 domain-containing protein</fullName>
    </recommendedName>
</protein>
<organism evidence="2 3">
    <name type="scientific">Thiohalocapsa marina</name>
    <dbReference type="NCBI Taxonomy" id="424902"/>
    <lineage>
        <taxon>Bacteria</taxon>
        <taxon>Pseudomonadati</taxon>
        <taxon>Pseudomonadota</taxon>
        <taxon>Gammaproteobacteria</taxon>
        <taxon>Chromatiales</taxon>
        <taxon>Chromatiaceae</taxon>
        <taxon>Thiohalocapsa</taxon>
    </lineage>
</organism>
<name>A0A5M8FKA3_9GAMM</name>